<reference evidence="4" key="1">
    <citation type="submission" date="2013-10" db="EMBL/GenBank/DDBJ databases">
        <authorList>
            <person name="Schartl M."/>
            <person name="Warren W."/>
        </authorList>
    </citation>
    <scope>NUCLEOTIDE SEQUENCE [LARGE SCALE GENOMIC DNA]</scope>
    <source>
        <strain evidence="4">female</strain>
    </source>
</reference>
<dbReference type="OMA" id="DDFGIKM"/>
<evidence type="ECO:0000256" key="2">
    <source>
        <dbReference type="SAM" id="SignalP"/>
    </source>
</evidence>
<feature type="chain" id="PRO_5001920415" evidence="2">
    <location>
        <begin position="29"/>
        <end position="148"/>
    </location>
</feature>
<dbReference type="Proteomes" id="UP000028760">
    <property type="component" value="Unassembled WGS sequence"/>
</dbReference>
<evidence type="ECO:0000313" key="4">
    <source>
        <dbReference type="Proteomes" id="UP000028760"/>
    </source>
</evidence>
<evidence type="ECO:0000313" key="3">
    <source>
        <dbReference type="Ensembl" id="ENSPFOP00000030148.1"/>
    </source>
</evidence>
<proteinExistence type="predicted"/>
<dbReference type="EMBL" id="AYCK01023947">
    <property type="status" value="NOT_ANNOTATED_CDS"/>
    <property type="molecule type" value="Genomic_DNA"/>
</dbReference>
<sequence>TVSASASRTMKGLFLICTLVSLVGFTNSLVDKGQLAELTETYQQMKEVLEKLMDERRLINDRLSELITTFINVIDPTTALVKKFAAEYFGDFLPVEVLMKKMKDIMVEAKSAIDKTNDDFGIKMVKLQQRMKKNEILINFLEEQQAEL</sequence>
<reference evidence="3" key="2">
    <citation type="submission" date="2025-08" db="UniProtKB">
        <authorList>
            <consortium name="Ensembl"/>
        </authorList>
    </citation>
    <scope>IDENTIFICATION</scope>
</reference>
<name>A0A096MFF7_POEFO</name>
<feature type="coiled-coil region" evidence="1">
    <location>
        <begin position="99"/>
        <end position="144"/>
    </location>
</feature>
<accession>A0A096MFF7</accession>
<keyword evidence="1" id="KW-0175">Coiled coil</keyword>
<dbReference type="AlphaFoldDB" id="A0A096MFF7"/>
<feature type="coiled-coil region" evidence="1">
    <location>
        <begin position="35"/>
        <end position="69"/>
    </location>
</feature>
<organism evidence="3 4">
    <name type="scientific">Poecilia formosa</name>
    <name type="common">Amazon molly</name>
    <name type="synonym">Limia formosa</name>
    <dbReference type="NCBI Taxonomy" id="48698"/>
    <lineage>
        <taxon>Eukaryota</taxon>
        <taxon>Metazoa</taxon>
        <taxon>Chordata</taxon>
        <taxon>Craniata</taxon>
        <taxon>Vertebrata</taxon>
        <taxon>Euteleostomi</taxon>
        <taxon>Actinopterygii</taxon>
        <taxon>Neopterygii</taxon>
        <taxon>Teleostei</taxon>
        <taxon>Neoteleostei</taxon>
        <taxon>Acanthomorphata</taxon>
        <taxon>Ovalentaria</taxon>
        <taxon>Atherinomorphae</taxon>
        <taxon>Cyprinodontiformes</taxon>
        <taxon>Poeciliidae</taxon>
        <taxon>Poeciliinae</taxon>
        <taxon>Poecilia</taxon>
    </lineage>
</organism>
<evidence type="ECO:0000256" key="1">
    <source>
        <dbReference type="SAM" id="Coils"/>
    </source>
</evidence>
<dbReference type="Ensembl" id="ENSPFOT00000028787.1">
    <property type="protein sequence ID" value="ENSPFOP00000030148.1"/>
    <property type="gene ID" value="ENSPFOG00000024289.1"/>
</dbReference>
<protein>
    <submittedName>
        <fullName evidence="3">Uncharacterized protein</fullName>
    </submittedName>
</protein>
<keyword evidence="2" id="KW-0732">Signal</keyword>
<feature type="signal peptide" evidence="2">
    <location>
        <begin position="1"/>
        <end position="28"/>
    </location>
</feature>
<keyword evidence="4" id="KW-1185">Reference proteome</keyword>
<reference evidence="3" key="3">
    <citation type="submission" date="2025-09" db="UniProtKB">
        <authorList>
            <consortium name="Ensembl"/>
        </authorList>
    </citation>
    <scope>IDENTIFICATION</scope>
</reference>